<name>A0ABS0YK28_9BACT</name>
<dbReference type="Pfam" id="PF14350">
    <property type="entry name" value="Beta_protein"/>
    <property type="match status" value="1"/>
</dbReference>
<comment type="caution">
    <text evidence="1">The sequence shown here is derived from an EMBL/GenBank/DDBJ whole genome shotgun (WGS) entry which is preliminary data.</text>
</comment>
<accession>A0ABS0YK28</accession>
<protein>
    <submittedName>
        <fullName evidence="1">Beta family protein</fullName>
    </submittedName>
</protein>
<evidence type="ECO:0000313" key="1">
    <source>
        <dbReference type="EMBL" id="MBJ6752696.1"/>
    </source>
</evidence>
<dbReference type="RefSeq" id="WP_199391100.1">
    <property type="nucleotide sequence ID" value="NZ_JAEMHL010000021.1"/>
</dbReference>
<reference evidence="1 2" key="1">
    <citation type="submission" date="2020-12" db="EMBL/GenBank/DDBJ databases">
        <title>Geomonas sp. Red421, isolated from paddy soil.</title>
        <authorList>
            <person name="Xu Z."/>
            <person name="Zhang Z."/>
            <person name="Masuda Y."/>
            <person name="Itoh H."/>
            <person name="Senoo K."/>
        </authorList>
    </citation>
    <scope>NUCLEOTIDE SEQUENCE [LARGE SCALE GENOMIC DNA]</scope>
    <source>
        <strain evidence="1 2">Red421</strain>
    </source>
</reference>
<dbReference type="EMBL" id="JAEMHL010000021">
    <property type="protein sequence ID" value="MBJ6752696.1"/>
    <property type="molecule type" value="Genomic_DNA"/>
</dbReference>
<proteinExistence type="predicted"/>
<dbReference type="InterPro" id="IPR025683">
    <property type="entry name" value="Protein_beta"/>
</dbReference>
<organism evidence="1 2">
    <name type="scientific">Geomonas anaerohicana</name>
    <dbReference type="NCBI Taxonomy" id="2798583"/>
    <lineage>
        <taxon>Bacteria</taxon>
        <taxon>Pseudomonadati</taxon>
        <taxon>Thermodesulfobacteriota</taxon>
        <taxon>Desulfuromonadia</taxon>
        <taxon>Geobacterales</taxon>
        <taxon>Geobacteraceae</taxon>
        <taxon>Geomonas</taxon>
    </lineage>
</organism>
<sequence length="354" mass="40311">MYIPFLKLKKNEIMSMCGLDVDTIKHVIPFFDVPRVRDMTEGDFKKRIELAEKDMKRHWAEKKRFYLDTFDVDQDLRPDGVCPCEYAMIALGQYNPIPVVGLDRDSDHLDFVRRHLAQARKKDVAVRLLPDIFESYELVADELSETLGDILAGVDNIDLVLDCRIVNNYDVSAIAQSAAEFASTFCEDYACRNVIVTGSSIPPSISDIVQTNSSVLFDRKEPQLWRVFNQYFSDESAKSVFGDYAVVSPEYSDVDLGPEMLSTIASPKAIYTLEDQHFAVRGSRFRTHKDGYAQYYAIARQIARQAFFRGELFSSGDEYIQRRSENVPTPGSPQSWIKNTLNAHVTYIVSEVCV</sequence>
<evidence type="ECO:0000313" key="2">
    <source>
        <dbReference type="Proteomes" id="UP000614714"/>
    </source>
</evidence>
<keyword evidence="2" id="KW-1185">Reference proteome</keyword>
<dbReference type="Proteomes" id="UP000614714">
    <property type="component" value="Unassembled WGS sequence"/>
</dbReference>
<gene>
    <name evidence="1" type="ORF">JFN91_20965</name>
</gene>